<reference evidence="1 2" key="1">
    <citation type="journal article" date="2014" name="Genome Biol. Evol.">
        <title>The secreted proteins of Achlya hypogyna and Thraustotheca clavata identify the ancestral oomycete secretome and reveal gene acquisitions by horizontal gene transfer.</title>
        <authorList>
            <person name="Misner I."/>
            <person name="Blouin N."/>
            <person name="Leonard G."/>
            <person name="Richards T.A."/>
            <person name="Lane C.E."/>
        </authorList>
    </citation>
    <scope>NUCLEOTIDE SEQUENCE [LARGE SCALE GENOMIC DNA]</scope>
    <source>
        <strain evidence="1 2">ATCC 48635</strain>
    </source>
</reference>
<organism evidence="1 2">
    <name type="scientific">Achlya hypogyna</name>
    <name type="common">Oomycete</name>
    <name type="synonym">Protoachlya hypogyna</name>
    <dbReference type="NCBI Taxonomy" id="1202772"/>
    <lineage>
        <taxon>Eukaryota</taxon>
        <taxon>Sar</taxon>
        <taxon>Stramenopiles</taxon>
        <taxon>Oomycota</taxon>
        <taxon>Saprolegniomycetes</taxon>
        <taxon>Saprolegniales</taxon>
        <taxon>Achlyaceae</taxon>
        <taxon>Achlya</taxon>
    </lineage>
</organism>
<keyword evidence="2" id="KW-1185">Reference proteome</keyword>
<dbReference type="AlphaFoldDB" id="A0A1V9YG62"/>
<sequence length="271" mass="29647">MTCPPPYTGPRLARLEDFGAWKDVFLAAAGSLGDYYVVDGYVDTEAANSIGPAKMHQFHAAADAAFSDIPTDLSHKAYDAAVVLRKRQVRNHVRAAIERDVASKHETAVRRACQRLLAAVAPPLHHVFKEMTSPFAMWAKLDVASRRGLAELWRTFVPVLDRPRSVAEARAAIDVFLNALFSAPTRATRDSPMDEVAEVRAKLTMLLLTHATDARAMDLFQHDSWSVPEYEAALHALAAEAPPLALAGPPIVAVPTPEPWRGLDAIKFPPT</sequence>
<evidence type="ECO:0000313" key="2">
    <source>
        <dbReference type="Proteomes" id="UP000243579"/>
    </source>
</evidence>
<protein>
    <submittedName>
        <fullName evidence="1">Uncharacterized protein</fullName>
    </submittedName>
</protein>
<dbReference type="EMBL" id="JNBR01001838">
    <property type="protein sequence ID" value="OQR84723.1"/>
    <property type="molecule type" value="Genomic_DNA"/>
</dbReference>
<name>A0A1V9YG62_ACHHY</name>
<comment type="caution">
    <text evidence="1">The sequence shown here is derived from an EMBL/GenBank/DDBJ whole genome shotgun (WGS) entry which is preliminary data.</text>
</comment>
<proteinExistence type="predicted"/>
<accession>A0A1V9YG62</accession>
<dbReference type="Proteomes" id="UP000243579">
    <property type="component" value="Unassembled WGS sequence"/>
</dbReference>
<evidence type="ECO:0000313" key="1">
    <source>
        <dbReference type="EMBL" id="OQR84723.1"/>
    </source>
</evidence>
<gene>
    <name evidence="1" type="ORF">ACHHYP_13025</name>
</gene>